<dbReference type="PROSITE" id="PS50112">
    <property type="entry name" value="PAS"/>
    <property type="match status" value="1"/>
</dbReference>
<evidence type="ECO:0000259" key="8">
    <source>
        <dbReference type="PROSITE" id="PS50109"/>
    </source>
</evidence>
<dbReference type="PROSITE" id="PS50109">
    <property type="entry name" value="HIS_KIN"/>
    <property type="match status" value="1"/>
</dbReference>
<dbReference type="InterPro" id="IPR029016">
    <property type="entry name" value="GAF-like_dom_sf"/>
</dbReference>
<dbReference type="InterPro" id="IPR003661">
    <property type="entry name" value="HisK_dim/P_dom"/>
</dbReference>
<dbReference type="EC" id="2.7.13.3" evidence="2"/>
<evidence type="ECO:0000259" key="10">
    <source>
        <dbReference type="PROSITE" id="PS50112"/>
    </source>
</evidence>
<keyword evidence="4" id="KW-0808">Transferase</keyword>
<protein>
    <recommendedName>
        <fullName evidence="2">histidine kinase</fullName>
        <ecNumber evidence="2">2.7.13.3</ecNumber>
    </recommendedName>
</protein>
<dbReference type="PROSITE" id="PS50113">
    <property type="entry name" value="PAC"/>
    <property type="match status" value="1"/>
</dbReference>
<reference evidence="12 13" key="1">
    <citation type="submission" date="2021-08" db="EMBL/GenBank/DDBJ databases">
        <title>Draft genome sequence of Spirulina subsalsa with high tolerance to salinity and hype-accumulation of phycocyanin.</title>
        <authorList>
            <person name="Pei H."/>
            <person name="Jiang L."/>
        </authorList>
    </citation>
    <scope>NUCLEOTIDE SEQUENCE [LARGE SCALE GENOMIC DNA]</scope>
    <source>
        <strain evidence="12 13">FACHB-351</strain>
    </source>
</reference>
<dbReference type="SMART" id="SM00065">
    <property type="entry name" value="GAF"/>
    <property type="match status" value="1"/>
</dbReference>
<keyword evidence="3 7" id="KW-0597">Phosphoprotein</keyword>
<evidence type="ECO:0000256" key="4">
    <source>
        <dbReference type="ARBA" id="ARBA00022679"/>
    </source>
</evidence>
<dbReference type="Gene3D" id="3.30.565.10">
    <property type="entry name" value="Histidine kinase-like ATPase, C-terminal domain"/>
    <property type="match status" value="1"/>
</dbReference>
<dbReference type="InterPro" id="IPR013655">
    <property type="entry name" value="PAS_fold_3"/>
</dbReference>
<sequence>MIDDPLTILVVEDDEIDRMAVRRALKKAEVDFVMVETETCQGALEQLTRTRFDCVFLDYRLPDGNGLDLIRTIRDRQIKIPLIALTGQGDEQIAVELMKAGASDYLSKSKVSPDTLCRSLFSAVRVYSAEQEAQEANQRLLESEERYRLVVEGSHDGIWDWDLQRQTIYGNDRLLAIVGFSPNAVVITPKLILKLLHPDDRPYLLHLVQEHLKGRAEFALEFRIRHQSGEYHYCTVRGKAQRDRTGTPFRLSGVVSDITERKRTEERSRFLASATTLLSATLDYQTTLKNLAHLIVPHLADWCTINLAEPNKSPHLIAVAHVHPEQETLVWQLQGDNRTPQTTQVFQTGQSVACFEVSPALLSELSVSPQQQDLLTQLKFSSYICVPLRTRERILGSILCVWGQSSRHYNQEELEFIEDLAYRAALAIENARLYKEAQEAARMKAQFLAMMSHELRTPMNAIIGFSQVLLRQRSGTLTRRQIQMIESIHNNGKNLLTLINDILDLSKIEAHHLILKPEILNLEQLVATTLDSLRPLADEKQLPLCLESQLQDSKILNDRDRLRQILINLLSNALKFTETGQITITLREIPPHHIQIVVQDSGIGIAPDQQAYIFDEFRQVDQTTTRKYSGTGLGLTITKSLVDLMGGTITVESQLEQGSVFCVTLPRHLASTT</sequence>
<dbReference type="SUPFAM" id="SSF52172">
    <property type="entry name" value="CheY-like"/>
    <property type="match status" value="1"/>
</dbReference>
<dbReference type="SUPFAM" id="SSF47384">
    <property type="entry name" value="Homodimeric domain of signal transducing histidine kinase"/>
    <property type="match status" value="1"/>
</dbReference>
<proteinExistence type="predicted"/>
<dbReference type="Gene3D" id="1.10.287.130">
    <property type="match status" value="1"/>
</dbReference>
<gene>
    <name evidence="12" type="ORF">K4A83_09550</name>
</gene>
<evidence type="ECO:0000256" key="3">
    <source>
        <dbReference type="ARBA" id="ARBA00022553"/>
    </source>
</evidence>
<dbReference type="SMART" id="SM00387">
    <property type="entry name" value="HATPase_c"/>
    <property type="match status" value="1"/>
</dbReference>
<evidence type="ECO:0000256" key="1">
    <source>
        <dbReference type="ARBA" id="ARBA00000085"/>
    </source>
</evidence>
<organism evidence="12 13">
    <name type="scientific">Spirulina subsalsa FACHB-351</name>
    <dbReference type="NCBI Taxonomy" id="234711"/>
    <lineage>
        <taxon>Bacteria</taxon>
        <taxon>Bacillati</taxon>
        <taxon>Cyanobacteriota</taxon>
        <taxon>Cyanophyceae</taxon>
        <taxon>Spirulinales</taxon>
        <taxon>Spirulinaceae</taxon>
        <taxon>Spirulina</taxon>
    </lineage>
</organism>
<keyword evidence="6" id="KW-0902">Two-component regulatory system</keyword>
<keyword evidence="13" id="KW-1185">Reference proteome</keyword>
<evidence type="ECO:0000256" key="5">
    <source>
        <dbReference type="ARBA" id="ARBA00022777"/>
    </source>
</evidence>
<dbReference type="InterPro" id="IPR003594">
    <property type="entry name" value="HATPase_dom"/>
</dbReference>
<dbReference type="CDD" id="cd00082">
    <property type="entry name" value="HisKA"/>
    <property type="match status" value="1"/>
</dbReference>
<dbReference type="Gene3D" id="3.30.450.40">
    <property type="match status" value="1"/>
</dbReference>
<dbReference type="SUPFAM" id="SSF55785">
    <property type="entry name" value="PYP-like sensor domain (PAS domain)"/>
    <property type="match status" value="1"/>
</dbReference>
<dbReference type="InterPro" id="IPR035965">
    <property type="entry name" value="PAS-like_dom_sf"/>
</dbReference>
<evidence type="ECO:0000256" key="2">
    <source>
        <dbReference type="ARBA" id="ARBA00012438"/>
    </source>
</evidence>
<dbReference type="SMART" id="SM00448">
    <property type="entry name" value="REC"/>
    <property type="match status" value="1"/>
</dbReference>
<comment type="caution">
    <text evidence="12">The sequence shown here is derived from an EMBL/GenBank/DDBJ whole genome shotgun (WGS) entry which is preliminary data.</text>
</comment>
<evidence type="ECO:0000256" key="7">
    <source>
        <dbReference type="PROSITE-ProRule" id="PRU00169"/>
    </source>
</evidence>
<dbReference type="CDD" id="cd00130">
    <property type="entry name" value="PAS"/>
    <property type="match status" value="1"/>
</dbReference>
<dbReference type="InterPro" id="IPR005467">
    <property type="entry name" value="His_kinase_dom"/>
</dbReference>
<dbReference type="Pfam" id="PF08447">
    <property type="entry name" value="PAS_3"/>
    <property type="match status" value="1"/>
</dbReference>
<dbReference type="EMBL" id="JAIHOM010000038">
    <property type="protein sequence ID" value="MCW6036509.1"/>
    <property type="molecule type" value="Genomic_DNA"/>
</dbReference>
<dbReference type="Proteomes" id="UP001526426">
    <property type="component" value="Unassembled WGS sequence"/>
</dbReference>
<dbReference type="InterPro" id="IPR036097">
    <property type="entry name" value="HisK_dim/P_sf"/>
</dbReference>
<dbReference type="PRINTS" id="PR00344">
    <property type="entry name" value="BCTRLSENSOR"/>
</dbReference>
<comment type="catalytic activity">
    <reaction evidence="1">
        <text>ATP + protein L-histidine = ADP + protein N-phospho-L-histidine.</text>
        <dbReference type="EC" id="2.7.13.3"/>
    </reaction>
</comment>
<dbReference type="CDD" id="cd16922">
    <property type="entry name" value="HATPase_EvgS-ArcB-TorS-like"/>
    <property type="match status" value="1"/>
</dbReference>
<feature type="domain" description="PAC" evidence="11">
    <location>
        <begin position="218"/>
        <end position="270"/>
    </location>
</feature>
<keyword evidence="5" id="KW-0418">Kinase</keyword>
<dbReference type="InterPro" id="IPR000700">
    <property type="entry name" value="PAS-assoc_C"/>
</dbReference>
<dbReference type="InterPro" id="IPR004358">
    <property type="entry name" value="Sig_transdc_His_kin-like_C"/>
</dbReference>
<dbReference type="CDD" id="cd00156">
    <property type="entry name" value="REC"/>
    <property type="match status" value="1"/>
</dbReference>
<dbReference type="Pfam" id="PF01590">
    <property type="entry name" value="GAF"/>
    <property type="match status" value="1"/>
</dbReference>
<dbReference type="InterPro" id="IPR001789">
    <property type="entry name" value="Sig_transdc_resp-reg_receiver"/>
</dbReference>
<dbReference type="Pfam" id="PF00512">
    <property type="entry name" value="HisKA"/>
    <property type="match status" value="1"/>
</dbReference>
<dbReference type="InterPro" id="IPR000014">
    <property type="entry name" value="PAS"/>
</dbReference>
<dbReference type="InterPro" id="IPR036890">
    <property type="entry name" value="HATPase_C_sf"/>
</dbReference>
<feature type="domain" description="Response regulatory" evidence="9">
    <location>
        <begin position="7"/>
        <end position="123"/>
    </location>
</feature>
<dbReference type="SUPFAM" id="SSF55781">
    <property type="entry name" value="GAF domain-like"/>
    <property type="match status" value="1"/>
</dbReference>
<dbReference type="PANTHER" id="PTHR43047">
    <property type="entry name" value="TWO-COMPONENT HISTIDINE PROTEIN KINASE"/>
    <property type="match status" value="1"/>
</dbReference>
<dbReference type="SUPFAM" id="SSF55874">
    <property type="entry name" value="ATPase domain of HSP90 chaperone/DNA topoisomerase II/histidine kinase"/>
    <property type="match status" value="1"/>
</dbReference>
<dbReference type="Gene3D" id="3.40.50.2300">
    <property type="match status" value="1"/>
</dbReference>
<dbReference type="InterPro" id="IPR003018">
    <property type="entry name" value="GAF"/>
</dbReference>
<feature type="domain" description="Histidine kinase" evidence="8">
    <location>
        <begin position="450"/>
        <end position="669"/>
    </location>
</feature>
<dbReference type="PROSITE" id="PS50110">
    <property type="entry name" value="RESPONSE_REGULATORY"/>
    <property type="match status" value="1"/>
</dbReference>
<dbReference type="Gene3D" id="3.30.450.20">
    <property type="entry name" value="PAS domain"/>
    <property type="match status" value="1"/>
</dbReference>
<evidence type="ECO:0000313" key="13">
    <source>
        <dbReference type="Proteomes" id="UP001526426"/>
    </source>
</evidence>
<accession>A0ABT3L4T3</accession>
<dbReference type="RefSeq" id="WP_265264278.1">
    <property type="nucleotide sequence ID" value="NZ_JAIHOM010000038.1"/>
</dbReference>
<dbReference type="Pfam" id="PF02518">
    <property type="entry name" value="HATPase_c"/>
    <property type="match status" value="1"/>
</dbReference>
<dbReference type="NCBIfam" id="TIGR00229">
    <property type="entry name" value="sensory_box"/>
    <property type="match status" value="1"/>
</dbReference>
<evidence type="ECO:0000313" key="12">
    <source>
        <dbReference type="EMBL" id="MCW6036509.1"/>
    </source>
</evidence>
<dbReference type="SMART" id="SM00388">
    <property type="entry name" value="HisKA"/>
    <property type="match status" value="1"/>
</dbReference>
<evidence type="ECO:0000259" key="11">
    <source>
        <dbReference type="PROSITE" id="PS50113"/>
    </source>
</evidence>
<dbReference type="Pfam" id="PF00072">
    <property type="entry name" value="Response_reg"/>
    <property type="match status" value="1"/>
</dbReference>
<evidence type="ECO:0000259" key="9">
    <source>
        <dbReference type="PROSITE" id="PS50110"/>
    </source>
</evidence>
<dbReference type="SMART" id="SM00091">
    <property type="entry name" value="PAS"/>
    <property type="match status" value="1"/>
</dbReference>
<feature type="modified residue" description="4-aspartylphosphate" evidence="7">
    <location>
        <position position="58"/>
    </location>
</feature>
<name>A0ABT3L4T3_9CYAN</name>
<evidence type="ECO:0000256" key="6">
    <source>
        <dbReference type="ARBA" id="ARBA00023012"/>
    </source>
</evidence>
<dbReference type="InterPro" id="IPR011006">
    <property type="entry name" value="CheY-like_superfamily"/>
</dbReference>
<dbReference type="InterPro" id="IPR001610">
    <property type="entry name" value="PAC"/>
</dbReference>
<feature type="domain" description="PAS" evidence="10">
    <location>
        <begin position="143"/>
        <end position="215"/>
    </location>
</feature>
<dbReference type="SMART" id="SM00086">
    <property type="entry name" value="PAC"/>
    <property type="match status" value="1"/>
</dbReference>